<dbReference type="EMBL" id="CAJFCW020000003">
    <property type="protein sequence ID" value="CAG9103068.1"/>
    <property type="molecule type" value="Genomic_DNA"/>
</dbReference>
<proteinExistence type="predicted"/>
<organism evidence="1 2">
    <name type="scientific">Bursaphelenchus okinawaensis</name>
    <dbReference type="NCBI Taxonomy" id="465554"/>
    <lineage>
        <taxon>Eukaryota</taxon>
        <taxon>Metazoa</taxon>
        <taxon>Ecdysozoa</taxon>
        <taxon>Nematoda</taxon>
        <taxon>Chromadorea</taxon>
        <taxon>Rhabditida</taxon>
        <taxon>Tylenchina</taxon>
        <taxon>Tylenchomorpha</taxon>
        <taxon>Aphelenchoidea</taxon>
        <taxon>Aphelenchoididae</taxon>
        <taxon>Bursaphelenchus</taxon>
    </lineage>
</organism>
<dbReference type="EMBL" id="CAJFDH010000003">
    <property type="protein sequence ID" value="CAD5214656.1"/>
    <property type="molecule type" value="Genomic_DNA"/>
</dbReference>
<reference evidence="1" key="1">
    <citation type="submission" date="2020-09" db="EMBL/GenBank/DDBJ databases">
        <authorList>
            <person name="Kikuchi T."/>
        </authorList>
    </citation>
    <scope>NUCLEOTIDE SEQUENCE</scope>
    <source>
        <strain evidence="1">SH1</strain>
    </source>
</reference>
<name>A0A811KH70_9BILA</name>
<accession>A0A811KH70</accession>
<dbReference type="Gene3D" id="3.90.228.10">
    <property type="match status" value="1"/>
</dbReference>
<keyword evidence="2" id="KW-1185">Reference proteome</keyword>
<dbReference type="AlphaFoldDB" id="A0A811KH70"/>
<evidence type="ECO:0000313" key="1">
    <source>
        <dbReference type="EMBL" id="CAD5214656.1"/>
    </source>
</evidence>
<evidence type="ECO:0000313" key="2">
    <source>
        <dbReference type="Proteomes" id="UP000614601"/>
    </source>
</evidence>
<dbReference type="OrthoDB" id="10550087at2759"/>
<dbReference type="Proteomes" id="UP000783686">
    <property type="component" value="Unassembled WGS sequence"/>
</dbReference>
<gene>
    <name evidence="1" type="ORF">BOKJ2_LOCUS5702</name>
</gene>
<sequence>MDKTCDLLASFDLFNEAALATKMSAIALNQSRNEKTDVDEEEVFDHKLKKLKIFEGNPTLDTSFIKVREHLNDFHYHIVNSGAFDGVKPEVLERMAFNVMKMSRQSYIYNCISNVYQTEFHDESRYRNIYDVRNVFSVSFCKTDYGYDKTIFKSDSLEQRTLLWLPLNGDQLVQYLTEGIYKNGGIHVFHDDFFGDGLYCSEMLYDSVNLWSRRKLSNAIYCVLVAVVMKNCAQTADMYVPRWPSDNSFPDDCDSVRIQGFYRSREARKVKIDNQQWVIRIGEPTQYENGLYMNTCYKIKSPAQMRAAYIVELQPNNLKHIVREVKPKVDLSPEEEVKRVCDVFQIPQIDFAQINKNKNELGPKVSSGTRG</sequence>
<comment type="caution">
    <text evidence="1">The sequence shown here is derived from an EMBL/GenBank/DDBJ whole genome shotgun (WGS) entry which is preliminary data.</text>
</comment>
<dbReference type="Proteomes" id="UP000614601">
    <property type="component" value="Unassembled WGS sequence"/>
</dbReference>
<protein>
    <submittedName>
        <fullName evidence="1">Uncharacterized protein</fullName>
    </submittedName>
</protein>
<dbReference type="SUPFAM" id="SSF56399">
    <property type="entry name" value="ADP-ribosylation"/>
    <property type="match status" value="1"/>
</dbReference>